<dbReference type="Pfam" id="PF03357">
    <property type="entry name" value="Snf7"/>
    <property type="match status" value="1"/>
</dbReference>
<feature type="non-terminal residue" evidence="2">
    <location>
        <position position="1"/>
    </location>
</feature>
<feature type="non-terminal residue" evidence="2">
    <location>
        <position position="43"/>
    </location>
</feature>
<dbReference type="HOGENOM" id="CLU_3244577_0_0_1"/>
<gene>
    <name evidence="2" type="ORF">Anapl_18796</name>
</gene>
<comment type="similarity">
    <text evidence="1">Belongs to the SNF7 family.</text>
</comment>
<name>R0KYK5_ANAPL</name>
<evidence type="ECO:0000313" key="2">
    <source>
        <dbReference type="EMBL" id="EOA93077.1"/>
    </source>
</evidence>
<dbReference type="InterPro" id="IPR005024">
    <property type="entry name" value="Snf7_fam"/>
</dbReference>
<protein>
    <submittedName>
        <fullName evidence="2">Charged multivesicular body protein 2a</fullName>
    </submittedName>
</protein>
<sequence>LKLPQIQKIMMEFEKQAEIMDMKEELMNDAIDDAMGDEDDEEE</sequence>
<evidence type="ECO:0000313" key="3">
    <source>
        <dbReference type="Proteomes" id="UP000296049"/>
    </source>
</evidence>
<dbReference type="Proteomes" id="UP000296049">
    <property type="component" value="Unassembled WGS sequence"/>
</dbReference>
<keyword evidence="3" id="KW-1185">Reference proteome</keyword>
<organism evidence="2 3">
    <name type="scientific">Anas platyrhynchos</name>
    <name type="common">Mallard</name>
    <name type="synonym">Anas boschas</name>
    <dbReference type="NCBI Taxonomy" id="8839"/>
    <lineage>
        <taxon>Eukaryota</taxon>
        <taxon>Metazoa</taxon>
        <taxon>Chordata</taxon>
        <taxon>Craniata</taxon>
        <taxon>Vertebrata</taxon>
        <taxon>Euteleostomi</taxon>
        <taxon>Archelosauria</taxon>
        <taxon>Archosauria</taxon>
        <taxon>Dinosauria</taxon>
        <taxon>Saurischia</taxon>
        <taxon>Theropoda</taxon>
        <taxon>Coelurosauria</taxon>
        <taxon>Aves</taxon>
        <taxon>Neognathae</taxon>
        <taxon>Galloanserae</taxon>
        <taxon>Anseriformes</taxon>
        <taxon>Anatidae</taxon>
        <taxon>Anatinae</taxon>
        <taxon>Anas</taxon>
    </lineage>
</organism>
<dbReference type="GO" id="GO:0007034">
    <property type="term" value="P:vacuolar transport"/>
    <property type="evidence" value="ECO:0007669"/>
    <property type="project" value="InterPro"/>
</dbReference>
<dbReference type="Gene3D" id="6.10.140.1230">
    <property type="match status" value="1"/>
</dbReference>
<dbReference type="EMBL" id="KB749342">
    <property type="protein sequence ID" value="EOA93077.1"/>
    <property type="molecule type" value="Genomic_DNA"/>
</dbReference>
<evidence type="ECO:0000256" key="1">
    <source>
        <dbReference type="ARBA" id="ARBA00006190"/>
    </source>
</evidence>
<reference evidence="3" key="1">
    <citation type="journal article" date="2013" name="Nat. Genet.">
        <title>The duck genome and transcriptome provide insight into an avian influenza virus reservoir species.</title>
        <authorList>
            <person name="Huang Y."/>
            <person name="Li Y."/>
            <person name="Burt D.W."/>
            <person name="Chen H."/>
            <person name="Zhang Y."/>
            <person name="Qian W."/>
            <person name="Kim H."/>
            <person name="Gan S."/>
            <person name="Zhao Y."/>
            <person name="Li J."/>
            <person name="Yi K."/>
            <person name="Feng H."/>
            <person name="Zhu P."/>
            <person name="Li B."/>
            <person name="Liu Q."/>
            <person name="Fairley S."/>
            <person name="Magor K.E."/>
            <person name="Du Z."/>
            <person name="Hu X."/>
            <person name="Goodman L."/>
            <person name="Tafer H."/>
            <person name="Vignal A."/>
            <person name="Lee T."/>
            <person name="Kim K.W."/>
            <person name="Sheng Z."/>
            <person name="An Y."/>
            <person name="Searle S."/>
            <person name="Herrero J."/>
            <person name="Groenen M.A."/>
            <person name="Crooijmans R.P."/>
            <person name="Faraut T."/>
            <person name="Cai Q."/>
            <person name="Webster R.G."/>
            <person name="Aldridge J.R."/>
            <person name="Warren W.C."/>
            <person name="Bartschat S."/>
            <person name="Kehr S."/>
            <person name="Marz M."/>
            <person name="Stadler P.F."/>
            <person name="Smith J."/>
            <person name="Kraus R.H."/>
            <person name="Zhao Y."/>
            <person name="Ren L."/>
            <person name="Fei J."/>
            <person name="Morisson M."/>
            <person name="Kaiser P."/>
            <person name="Griffin D.K."/>
            <person name="Rao M."/>
            <person name="Pitel F."/>
            <person name="Wang J."/>
            <person name="Li N."/>
        </authorList>
    </citation>
    <scope>NUCLEOTIDE SEQUENCE [LARGE SCALE GENOMIC DNA]</scope>
</reference>
<accession>R0KYK5</accession>
<proteinExistence type="inferred from homology"/>
<dbReference type="AlphaFoldDB" id="R0KYK5"/>